<sequence length="762" mass="89337">MMFMGKYKKIVSMIHKIFMLISCTLLFGEQKQYITKDYMFNYSTIYIPKEDLNEDFNNQNNEEKTIYFKQNKVSKENDIHTFKKQLNKLSFKDSSQIQIANNRQIRNNIFTKDSDFEQNNMDDDWFIQNIDNLKFRIKNYEKKITNIENLLNDTNIESIKRKNEEYAMLIKSLKEKIERIKYLINTKENLLNDPYQDSYQAKNNDYNDYNEQRYEDNQKEYIPNESYNYPPTENTYDTYIQEKEYSNSENTILNKLDSKINNNKDSLNNHTQILGNLDNKINNNKDSLNNHTQILGNLDSKINNNKDSLNNHTQILGNLDSKINNNKDSLNNHTQILGNLDSKINNNKDSLNNHTQILGNLDSKINNNKDSLNNHIQLLGDLDSKINNNKDSLNNHTQILGDLDSKINNNKDSLNNHTQILGDLDSKINNNKDSLNNHTQLLGDLDSKINNNKDSLNNPTQILGDLDSKINNNKDSLNNHTQILGDLDNKINNNKDSLNNHTQILGDLDSKINNNKDSINNNIHKLGELDSKINNNGEILLAFHQELTKFKNDHDNSFKNIENNLLSIEKIINSLKNKIEKNEELYKENKNIIQQKQDQINILDKRLTNNENDILKLKEGLTKYVKKDSTKHKNRKSQQITQGSYPQDIQTTNKNAIIKNAEFKIYPDTHLNNYNFKVQSNEFDFKKSNGYYIEIEPTKNLHRAKEIYKLIPKYNVKTHFINPSLKHKEKFFRNLIKVEYTNDINTLYKNLASEFRNVRIIK</sequence>
<dbReference type="SUPFAM" id="SSF57997">
    <property type="entry name" value="Tropomyosin"/>
    <property type="match status" value="2"/>
</dbReference>
<dbReference type="KEGG" id="bre:BRE_558"/>
<keyword evidence="1" id="KW-0175">Coiled coil</keyword>
<proteinExistence type="predicted"/>
<reference evidence="3 4" key="1">
    <citation type="journal article" date="2008" name="PLoS Genet.">
        <title>The genome of Borrelia recurrentis, the agent of deadly louse-borne relapsing fever, is a degraded subset of tick-borne Borrelia duttonii.</title>
        <authorList>
            <person name="Lescot M."/>
            <person name="Audic S."/>
            <person name="Robert C."/>
            <person name="Nguyen T.T."/>
            <person name="Blanc G."/>
            <person name="Cutler S.J."/>
            <person name="Wincker P."/>
            <person name="Couloux A."/>
            <person name="Claverie J.-M."/>
            <person name="Raoult D."/>
            <person name="Drancourt M."/>
        </authorList>
    </citation>
    <scope>NUCLEOTIDE SEQUENCE [LARGE SCALE GENOMIC DNA]</scope>
    <source>
        <strain evidence="3 4">A1</strain>
    </source>
</reference>
<organism evidence="3 4">
    <name type="scientific">Borrelia recurrentis (strain A1)</name>
    <dbReference type="NCBI Taxonomy" id="412418"/>
    <lineage>
        <taxon>Bacteria</taxon>
        <taxon>Pseudomonadati</taxon>
        <taxon>Spirochaetota</taxon>
        <taxon>Spirochaetia</taxon>
        <taxon>Spirochaetales</taxon>
        <taxon>Borreliaceae</taxon>
        <taxon>Borrelia</taxon>
    </lineage>
</organism>
<gene>
    <name evidence="3" type="ordered locus">BRE_558</name>
</gene>
<dbReference type="Proteomes" id="UP000000612">
    <property type="component" value="Chromosome"/>
</dbReference>
<dbReference type="Gene3D" id="1.10.287.1490">
    <property type="match status" value="1"/>
</dbReference>
<name>B5RPQ3_BORRA</name>
<dbReference type="EMBL" id="CP000993">
    <property type="protein sequence ID" value="ACH94787.1"/>
    <property type="molecule type" value="Genomic_DNA"/>
</dbReference>
<feature type="compositionally biased region" description="Polar residues" evidence="2">
    <location>
        <begin position="637"/>
        <end position="646"/>
    </location>
</feature>
<feature type="coiled-coil region" evidence="1">
    <location>
        <begin position="130"/>
        <end position="190"/>
    </location>
</feature>
<keyword evidence="4" id="KW-1185">Reference proteome</keyword>
<evidence type="ECO:0000256" key="2">
    <source>
        <dbReference type="SAM" id="MobiDB-lite"/>
    </source>
</evidence>
<feature type="coiled-coil region" evidence="1">
    <location>
        <begin position="558"/>
        <end position="613"/>
    </location>
</feature>
<feature type="region of interest" description="Disordered" evidence="2">
    <location>
        <begin position="627"/>
        <end position="646"/>
    </location>
</feature>
<evidence type="ECO:0000256" key="1">
    <source>
        <dbReference type="SAM" id="Coils"/>
    </source>
</evidence>
<dbReference type="AlphaFoldDB" id="B5RPQ3"/>
<accession>B5RPQ3</accession>
<evidence type="ECO:0000313" key="3">
    <source>
        <dbReference type="EMBL" id="ACH94787.1"/>
    </source>
</evidence>
<evidence type="ECO:0000313" key="4">
    <source>
        <dbReference type="Proteomes" id="UP000000612"/>
    </source>
</evidence>
<protein>
    <submittedName>
        <fullName evidence="3">Uncharacterized conserved protein</fullName>
    </submittedName>
</protein>
<dbReference type="HOGENOM" id="CLU_021620_0_0_12"/>